<protein>
    <recommendedName>
        <fullName evidence="4">Glycosyltransferase family 17 protein</fullName>
    </recommendedName>
</protein>
<gene>
    <name evidence="2" type="ORF">DSL72_005371</name>
</gene>
<dbReference type="GO" id="GO:0016020">
    <property type="term" value="C:membrane"/>
    <property type="evidence" value="ECO:0007669"/>
    <property type="project" value="InterPro"/>
</dbReference>
<proteinExistence type="predicted"/>
<keyword evidence="3" id="KW-1185">Reference proteome</keyword>
<evidence type="ECO:0000313" key="2">
    <source>
        <dbReference type="EMBL" id="QSZ33799.1"/>
    </source>
</evidence>
<dbReference type="GO" id="GO:0006044">
    <property type="term" value="P:N-acetylglucosamine metabolic process"/>
    <property type="evidence" value="ECO:0007669"/>
    <property type="project" value="TreeGrafter"/>
</dbReference>
<keyword evidence="1" id="KW-1133">Transmembrane helix</keyword>
<name>A0A8A3PFG2_9HELO</name>
<dbReference type="AlphaFoldDB" id="A0A8A3PFG2"/>
<sequence>MMVAFMRKTPGVIFRQLLPYIAILLFLNIFFYCGPDVTQLGLLRKLSMPSPDICIPHGMPPYPHQPGKPRKVYDLFMLNTELDWLEIRLNTLANNVDYFVIVESNITFTGNPKPLHYFENRARFSKLSHKIIYHLLENGNFDSSSSAWDKEEHQRNAMFTQVIPRLNGTKAANPGDVIIVSDVDEIPRPKTVDVLRTCDYKGSITLHARFYYYSYQFLHRGVEWAHPQATVYAGPTDTILPADLRYGKGDFPKGNLANASWHCSSCFPTMAEMKIKMASFSHTEYNTDEFKSEERIADRVRKGLDLFDRQGEEYDKLEGNNDVPDWVAKNPEKFGYLLKRDNRNAGFIDYEPKDGGASS</sequence>
<evidence type="ECO:0008006" key="4">
    <source>
        <dbReference type="Google" id="ProtNLM"/>
    </source>
</evidence>
<feature type="transmembrane region" description="Helical" evidence="1">
    <location>
        <begin position="12"/>
        <end position="32"/>
    </location>
</feature>
<dbReference type="GO" id="GO:0003830">
    <property type="term" value="F:beta-1,4-mannosylglycoprotein 4-beta-N-acetylglucosaminyltransferase activity"/>
    <property type="evidence" value="ECO:0007669"/>
    <property type="project" value="InterPro"/>
</dbReference>
<dbReference type="InterPro" id="IPR006813">
    <property type="entry name" value="Glyco_trans_17"/>
</dbReference>
<evidence type="ECO:0000256" key="1">
    <source>
        <dbReference type="SAM" id="Phobius"/>
    </source>
</evidence>
<reference evidence="2" key="1">
    <citation type="submission" date="2020-10" db="EMBL/GenBank/DDBJ databases">
        <title>Genome Sequence of Monilinia vaccinii-corymbosi Sheds Light on Mummy Berry Disease Infection of Blueberry and Mating Type.</title>
        <authorList>
            <person name="Yow A.G."/>
            <person name="Zhang Y."/>
            <person name="Bansal K."/>
            <person name="Eacker S.M."/>
            <person name="Sullivan S."/>
            <person name="Liachko I."/>
            <person name="Cubeta M.A."/>
            <person name="Rollins J.A."/>
            <person name="Ashrafi H."/>
        </authorList>
    </citation>
    <scope>NUCLEOTIDE SEQUENCE</scope>
    <source>
        <strain evidence="2">RL-1</strain>
    </source>
</reference>
<keyword evidence="1" id="KW-0812">Transmembrane</keyword>
<keyword evidence="1" id="KW-0472">Membrane</keyword>
<accession>A0A8A3PFG2</accession>
<dbReference type="Proteomes" id="UP000672032">
    <property type="component" value="Chromosome 4"/>
</dbReference>
<dbReference type="PANTHER" id="PTHR12224:SF0">
    <property type="entry name" value="BETA-1,4-MANNOSYL-GLYCOPROTEIN 4-BETA-N-ACETYLGLUCOSAMINYLTRANSFERASE"/>
    <property type="match status" value="1"/>
</dbReference>
<evidence type="ECO:0000313" key="3">
    <source>
        <dbReference type="Proteomes" id="UP000672032"/>
    </source>
</evidence>
<organism evidence="2 3">
    <name type="scientific">Monilinia vaccinii-corymbosi</name>
    <dbReference type="NCBI Taxonomy" id="61207"/>
    <lineage>
        <taxon>Eukaryota</taxon>
        <taxon>Fungi</taxon>
        <taxon>Dikarya</taxon>
        <taxon>Ascomycota</taxon>
        <taxon>Pezizomycotina</taxon>
        <taxon>Leotiomycetes</taxon>
        <taxon>Helotiales</taxon>
        <taxon>Sclerotiniaceae</taxon>
        <taxon>Monilinia</taxon>
    </lineage>
</organism>
<dbReference type="OrthoDB" id="6474464at2759"/>
<dbReference type="PANTHER" id="PTHR12224">
    <property type="entry name" value="BETA-1,4-MANNOSYL-GLYCOPROTEIN BETA-1,4-N-ACETYLGLUCOSAMINYL-TRANSFERASE"/>
    <property type="match status" value="1"/>
</dbReference>
<dbReference type="EMBL" id="CP063408">
    <property type="protein sequence ID" value="QSZ33799.1"/>
    <property type="molecule type" value="Genomic_DNA"/>
</dbReference>
<dbReference type="Pfam" id="PF04724">
    <property type="entry name" value="Glyco_transf_17"/>
    <property type="match status" value="1"/>
</dbReference>